<dbReference type="OrthoDB" id="1683831at2759"/>
<evidence type="ECO:0000256" key="1">
    <source>
        <dbReference type="PROSITE-ProRule" id="PRU00259"/>
    </source>
</evidence>
<feature type="repeat" description="ARM" evidence="1">
    <location>
        <begin position="289"/>
        <end position="315"/>
    </location>
</feature>
<dbReference type="FunCoup" id="A0A482XDQ4">
    <property type="interactions" value="18"/>
</dbReference>
<evidence type="ECO:0008006" key="4">
    <source>
        <dbReference type="Google" id="ProtNLM"/>
    </source>
</evidence>
<keyword evidence="3" id="KW-1185">Reference proteome</keyword>
<organism evidence="2 3">
    <name type="scientific">Laodelphax striatellus</name>
    <name type="common">Small brown planthopper</name>
    <name type="synonym">Delphax striatella</name>
    <dbReference type="NCBI Taxonomy" id="195883"/>
    <lineage>
        <taxon>Eukaryota</taxon>
        <taxon>Metazoa</taxon>
        <taxon>Ecdysozoa</taxon>
        <taxon>Arthropoda</taxon>
        <taxon>Hexapoda</taxon>
        <taxon>Insecta</taxon>
        <taxon>Pterygota</taxon>
        <taxon>Neoptera</taxon>
        <taxon>Paraneoptera</taxon>
        <taxon>Hemiptera</taxon>
        <taxon>Auchenorrhyncha</taxon>
        <taxon>Fulgoroidea</taxon>
        <taxon>Delphacidae</taxon>
        <taxon>Criomorphinae</taxon>
        <taxon>Laodelphax</taxon>
    </lineage>
</organism>
<comment type="caution">
    <text evidence="2">The sequence shown here is derived from an EMBL/GenBank/DDBJ whole genome shotgun (WGS) entry which is preliminary data.</text>
</comment>
<dbReference type="SUPFAM" id="SSF48371">
    <property type="entry name" value="ARM repeat"/>
    <property type="match status" value="2"/>
</dbReference>
<dbReference type="AlphaFoldDB" id="A0A482XDQ4"/>
<proteinExistence type="predicted"/>
<dbReference type="PANTHER" id="PTHR46241:SF1">
    <property type="entry name" value="OUTER DYNEIN ARM-DOCKING COMPLEX SUBUNIT 2"/>
    <property type="match status" value="1"/>
</dbReference>
<dbReference type="InterPro" id="IPR016024">
    <property type="entry name" value="ARM-type_fold"/>
</dbReference>
<dbReference type="PANTHER" id="PTHR46241">
    <property type="entry name" value="ARMADILLO REPEAT-CONTAINING PROTEIN 4 ARMC4"/>
    <property type="match status" value="1"/>
</dbReference>
<dbReference type="SMART" id="SM00185">
    <property type="entry name" value="ARM"/>
    <property type="match status" value="7"/>
</dbReference>
<dbReference type="EMBL" id="QKKF02012197">
    <property type="protein sequence ID" value="RZF43822.1"/>
    <property type="molecule type" value="Genomic_DNA"/>
</dbReference>
<evidence type="ECO:0000313" key="3">
    <source>
        <dbReference type="Proteomes" id="UP000291343"/>
    </source>
</evidence>
<dbReference type="Proteomes" id="UP000291343">
    <property type="component" value="Unassembled WGS sequence"/>
</dbReference>
<protein>
    <recommendedName>
        <fullName evidence="4">Armadillo repeat-containing protein 4</fullName>
    </recommendedName>
</protein>
<dbReference type="Gene3D" id="1.25.10.10">
    <property type="entry name" value="Leucine-rich Repeat Variant"/>
    <property type="match status" value="3"/>
</dbReference>
<dbReference type="InParanoid" id="A0A482XDQ4"/>
<sequence>MMEQILRERRKSDADHGDEKQQIYWHVRKLIKKMKPANQAETYSLLEKLVKYDFKNEKVRDAMKDSGGYNLLANILKCDDYSCNKATLDVLLKMTQIEVLQRLVIELGVISSLISYLERPIAELQATSALIISQIAELQRGRDEFQRKGGIERLFKLVDVPLAIVTKSENQMTVEEREQIDTLINCTKAFYQLSYSETVKEQLFKLGITKVIRNFLQAKNLQLVEYTMGLLQNCATDEVYQKAIVKEDIIRYVLKRLKSKNADVKELSARAIFRSCADAQARELVFKHNGIDYLVDLLDSPDDQKRLLAAITGAIWKCAKYDLKVLMRKNVFPKLIQLIIRPTQDEETEEIRVNTVGALAELCQLSENRRALILRGTEETMNTLKKSLKVVNTDLLVNTCAVIGECAQEKECVEDIVKNDFVRLIWSVLKNPSIEVQAKAAWALIPCIRNYDDAGELVRSYVGGFEVIIRLLDSSDLNVLGHTCAAISEIAKDKQNVAILTELGMLPKLSSIISKHTGYIMMYASLAIMQSCKWKNNSYDIGRMGTIVPLIAHLKRSKSLEEKAALIKAISALSDDDFNCITMHKCGIVPILLEASKIDMRDMQEDIAKCFSNIRRLALLVDGIKFRAKKYNYKKMKSTRYSMKTAAWL</sequence>
<dbReference type="InterPro" id="IPR011989">
    <property type="entry name" value="ARM-like"/>
</dbReference>
<evidence type="ECO:0000313" key="2">
    <source>
        <dbReference type="EMBL" id="RZF43822.1"/>
    </source>
</evidence>
<dbReference type="InterPro" id="IPR000225">
    <property type="entry name" value="Armadillo"/>
</dbReference>
<dbReference type="PROSITE" id="PS50176">
    <property type="entry name" value="ARM_REPEAT"/>
    <property type="match status" value="1"/>
</dbReference>
<gene>
    <name evidence="2" type="ORF">LSTR_LSTR006363</name>
</gene>
<reference evidence="2 3" key="1">
    <citation type="journal article" date="2017" name="Gigascience">
        <title>Genome sequence of the small brown planthopper, Laodelphax striatellus.</title>
        <authorList>
            <person name="Zhu J."/>
            <person name="Jiang F."/>
            <person name="Wang X."/>
            <person name="Yang P."/>
            <person name="Bao Y."/>
            <person name="Zhao W."/>
            <person name="Wang W."/>
            <person name="Lu H."/>
            <person name="Wang Q."/>
            <person name="Cui N."/>
            <person name="Li J."/>
            <person name="Chen X."/>
            <person name="Luo L."/>
            <person name="Yu J."/>
            <person name="Kang L."/>
            <person name="Cui F."/>
        </authorList>
    </citation>
    <scope>NUCLEOTIDE SEQUENCE [LARGE SCALE GENOMIC DNA]</scope>
    <source>
        <strain evidence="2">Lst14</strain>
    </source>
</reference>
<accession>A0A482XDQ4</accession>
<name>A0A482XDQ4_LAOST</name>
<dbReference type="SMR" id="A0A482XDQ4"/>
<dbReference type="STRING" id="195883.A0A482XDQ4"/>